<keyword evidence="1" id="KW-0732">Signal</keyword>
<evidence type="ECO:0000313" key="2">
    <source>
        <dbReference type="EMBL" id="SMF55255.1"/>
    </source>
</evidence>
<name>A0A1Y6CHD8_9BACT</name>
<evidence type="ECO:0000313" key="3">
    <source>
        <dbReference type="Proteomes" id="UP000192907"/>
    </source>
</evidence>
<feature type="signal peptide" evidence="1">
    <location>
        <begin position="1"/>
        <end position="20"/>
    </location>
</feature>
<evidence type="ECO:0008006" key="4">
    <source>
        <dbReference type="Google" id="ProtNLM"/>
    </source>
</evidence>
<keyword evidence="3" id="KW-1185">Reference proteome</keyword>
<dbReference type="Proteomes" id="UP000192907">
    <property type="component" value="Unassembled WGS sequence"/>
</dbReference>
<protein>
    <recommendedName>
        <fullName evidence="4">Lipoprotein</fullName>
    </recommendedName>
</protein>
<sequence>MWFKRAIGLASLCLALNACVTPIETKPRGYAKADTIGKDVEKPLEKKELLSSLSRSYLHESGIYQSLYIEAMLKTPVLEYQKLKQEATAQKWTDEQIKEKLGGVKKSYKKKVCFDLLIKSNDKAATDPKTWKITLKQGKNKATRRKIAEFKEQTPNSVFASVDRTFDHVKNDMQFFLETELCFKKKSEFDDELVLKVMPKFNDEVDEVVLSWWFE</sequence>
<dbReference type="AlphaFoldDB" id="A0A1Y6CHD8"/>
<proteinExistence type="predicted"/>
<dbReference type="EMBL" id="FWZT01000017">
    <property type="protein sequence ID" value="SMF55255.1"/>
    <property type="molecule type" value="Genomic_DNA"/>
</dbReference>
<accession>A0A1Y6CHD8</accession>
<dbReference type="RefSeq" id="WP_132322046.1">
    <property type="nucleotide sequence ID" value="NZ_FWZT01000017.1"/>
</dbReference>
<gene>
    <name evidence="2" type="ORF">SAMN06296036_11791</name>
</gene>
<feature type="chain" id="PRO_5013323226" description="Lipoprotein" evidence="1">
    <location>
        <begin position="21"/>
        <end position="215"/>
    </location>
</feature>
<evidence type="ECO:0000256" key="1">
    <source>
        <dbReference type="SAM" id="SignalP"/>
    </source>
</evidence>
<reference evidence="3" key="1">
    <citation type="submission" date="2017-04" db="EMBL/GenBank/DDBJ databases">
        <authorList>
            <person name="Varghese N."/>
            <person name="Submissions S."/>
        </authorList>
    </citation>
    <scope>NUCLEOTIDE SEQUENCE [LARGE SCALE GENOMIC DNA]</scope>
    <source>
        <strain evidence="3">RKEM611</strain>
    </source>
</reference>
<organism evidence="2 3">
    <name type="scientific">Pseudobacteriovorax antillogorgiicola</name>
    <dbReference type="NCBI Taxonomy" id="1513793"/>
    <lineage>
        <taxon>Bacteria</taxon>
        <taxon>Pseudomonadati</taxon>
        <taxon>Bdellovibrionota</taxon>
        <taxon>Oligoflexia</taxon>
        <taxon>Oligoflexales</taxon>
        <taxon>Pseudobacteriovoracaceae</taxon>
        <taxon>Pseudobacteriovorax</taxon>
    </lineage>
</organism>